<dbReference type="AlphaFoldDB" id="A0A819V6I4"/>
<dbReference type="EMBL" id="CAJOAX010012017">
    <property type="protein sequence ID" value="CAF4104326.1"/>
    <property type="molecule type" value="Genomic_DNA"/>
</dbReference>
<name>A0A819V6I4_9BILA</name>
<protein>
    <submittedName>
        <fullName evidence="2">Uncharacterized protein</fullName>
    </submittedName>
</protein>
<dbReference type="Proteomes" id="UP000663823">
    <property type="component" value="Unassembled WGS sequence"/>
</dbReference>
<comment type="caution">
    <text evidence="2">The sequence shown here is derived from an EMBL/GenBank/DDBJ whole genome shotgun (WGS) entry which is preliminary data.</text>
</comment>
<evidence type="ECO:0000313" key="2">
    <source>
        <dbReference type="EMBL" id="CAF4104326.1"/>
    </source>
</evidence>
<feature type="non-terminal residue" evidence="2">
    <location>
        <position position="23"/>
    </location>
</feature>
<reference evidence="2" key="1">
    <citation type="submission" date="2021-02" db="EMBL/GenBank/DDBJ databases">
        <authorList>
            <person name="Nowell W R."/>
        </authorList>
    </citation>
    <scope>NUCLEOTIDE SEQUENCE</scope>
</reference>
<evidence type="ECO:0000313" key="3">
    <source>
        <dbReference type="Proteomes" id="UP000663823"/>
    </source>
</evidence>
<sequence length="23" mass="2695">MPREQTPLRSTIAVRMSETYGDR</sequence>
<feature type="region of interest" description="Disordered" evidence="1">
    <location>
        <begin position="1"/>
        <end position="23"/>
    </location>
</feature>
<evidence type="ECO:0000256" key="1">
    <source>
        <dbReference type="SAM" id="MobiDB-lite"/>
    </source>
</evidence>
<gene>
    <name evidence="2" type="ORF">OTI717_LOCUS34258</name>
</gene>
<proteinExistence type="predicted"/>
<accession>A0A819V6I4</accession>
<organism evidence="2 3">
    <name type="scientific">Rotaria sordida</name>
    <dbReference type="NCBI Taxonomy" id="392033"/>
    <lineage>
        <taxon>Eukaryota</taxon>
        <taxon>Metazoa</taxon>
        <taxon>Spiralia</taxon>
        <taxon>Gnathifera</taxon>
        <taxon>Rotifera</taxon>
        <taxon>Eurotatoria</taxon>
        <taxon>Bdelloidea</taxon>
        <taxon>Philodinida</taxon>
        <taxon>Philodinidae</taxon>
        <taxon>Rotaria</taxon>
    </lineage>
</organism>